<proteinExistence type="predicted"/>
<sequence length="355" mass="39936">MIILNKLASIWPNLCQAQIFENGNLAGFAMLYIEGKKLDKILQDKENIFHKSASARIKLIKIIGEYMNRMQKLGICHDDFSLDNIMVNQKNKNSKNDVTVMILDFGNGFFFNSNTRAQAILTGSQCLKPSESKFGKPYNPTGVNAYQFARVAIQILLLTPFSSYKNINSNPSHELKKLEKFRNEIDFKKAFETIYDFLRKNLQAEWQAVEGKNDILLYGSAGISIEDDIFITINAEAKVVLFKIISDSGSNITTVDFEILKAQIGVKIGSYNGFELYVALVEGKVSVLDIKIGAGISSDVGINQDSYETKVFSTGYFVGRRIGMSVFDSEFGVDFKRFFSDEQWNAVKPILYTAL</sequence>
<dbReference type="Pfam" id="PF06293">
    <property type="entry name" value="Kdo"/>
    <property type="match status" value="1"/>
</dbReference>
<organism evidence="2 3">
    <name type="scientific">Rotaria sordida</name>
    <dbReference type="NCBI Taxonomy" id="392033"/>
    <lineage>
        <taxon>Eukaryota</taxon>
        <taxon>Metazoa</taxon>
        <taxon>Spiralia</taxon>
        <taxon>Gnathifera</taxon>
        <taxon>Rotifera</taxon>
        <taxon>Eurotatoria</taxon>
        <taxon>Bdelloidea</taxon>
        <taxon>Philodinida</taxon>
        <taxon>Philodinidae</taxon>
        <taxon>Rotaria</taxon>
    </lineage>
</organism>
<dbReference type="Gene3D" id="1.10.510.10">
    <property type="entry name" value="Transferase(Phosphotransferase) domain 1"/>
    <property type="match status" value="1"/>
</dbReference>
<name>A0A819TV56_9BILA</name>
<dbReference type="InterPro" id="IPR000719">
    <property type="entry name" value="Prot_kinase_dom"/>
</dbReference>
<dbReference type="GO" id="GO:0005524">
    <property type="term" value="F:ATP binding"/>
    <property type="evidence" value="ECO:0007669"/>
    <property type="project" value="InterPro"/>
</dbReference>
<dbReference type="InterPro" id="IPR011009">
    <property type="entry name" value="Kinase-like_dom_sf"/>
</dbReference>
<dbReference type="EMBL" id="CAJOBE010009473">
    <property type="protein sequence ID" value="CAF4085702.1"/>
    <property type="molecule type" value="Genomic_DNA"/>
</dbReference>
<gene>
    <name evidence="2" type="ORF">FNK824_LOCUS30618</name>
</gene>
<dbReference type="AlphaFoldDB" id="A0A819TV56"/>
<accession>A0A819TV56</accession>
<dbReference type="Proteomes" id="UP000663874">
    <property type="component" value="Unassembled WGS sequence"/>
</dbReference>
<comment type="caution">
    <text evidence="2">The sequence shown here is derived from an EMBL/GenBank/DDBJ whole genome shotgun (WGS) entry which is preliminary data.</text>
</comment>
<dbReference type="PROSITE" id="PS50011">
    <property type="entry name" value="PROTEIN_KINASE_DOM"/>
    <property type="match status" value="1"/>
</dbReference>
<reference evidence="2" key="1">
    <citation type="submission" date="2021-02" db="EMBL/GenBank/DDBJ databases">
        <authorList>
            <person name="Nowell W R."/>
        </authorList>
    </citation>
    <scope>NUCLEOTIDE SEQUENCE</scope>
</reference>
<feature type="domain" description="Protein kinase" evidence="1">
    <location>
        <begin position="1"/>
        <end position="231"/>
    </location>
</feature>
<dbReference type="GO" id="GO:0004672">
    <property type="term" value="F:protein kinase activity"/>
    <property type="evidence" value="ECO:0007669"/>
    <property type="project" value="InterPro"/>
</dbReference>
<evidence type="ECO:0000313" key="2">
    <source>
        <dbReference type="EMBL" id="CAF4085702.1"/>
    </source>
</evidence>
<evidence type="ECO:0000313" key="3">
    <source>
        <dbReference type="Proteomes" id="UP000663874"/>
    </source>
</evidence>
<protein>
    <recommendedName>
        <fullName evidence="1">Protein kinase domain-containing protein</fullName>
    </recommendedName>
</protein>
<dbReference type="SUPFAM" id="SSF56112">
    <property type="entry name" value="Protein kinase-like (PK-like)"/>
    <property type="match status" value="1"/>
</dbReference>
<evidence type="ECO:0000259" key="1">
    <source>
        <dbReference type="PROSITE" id="PS50011"/>
    </source>
</evidence>